<organism evidence="2 3">
    <name type="scientific">Paucilactobacillus nenjiangensis</name>
    <dbReference type="NCBI Taxonomy" id="1296540"/>
    <lineage>
        <taxon>Bacteria</taxon>
        <taxon>Bacillati</taxon>
        <taxon>Bacillota</taxon>
        <taxon>Bacilli</taxon>
        <taxon>Lactobacillales</taxon>
        <taxon>Lactobacillaceae</taxon>
        <taxon>Paucilactobacillus</taxon>
    </lineage>
</organism>
<dbReference type="Proteomes" id="UP000325295">
    <property type="component" value="Chromosome"/>
</dbReference>
<dbReference type="OrthoDB" id="2361502at2"/>
<dbReference type="Gene3D" id="2.60.300.12">
    <property type="entry name" value="HesB-like domain"/>
    <property type="match status" value="1"/>
</dbReference>
<dbReference type="InterPro" id="IPR035903">
    <property type="entry name" value="HesB-like_dom_sf"/>
</dbReference>
<dbReference type="KEGG" id="lnn:F0161_03100"/>
<dbReference type="EMBL" id="CP043939">
    <property type="protein sequence ID" value="QER66963.1"/>
    <property type="molecule type" value="Genomic_DNA"/>
</dbReference>
<evidence type="ECO:0000313" key="2">
    <source>
        <dbReference type="EMBL" id="QER66963.1"/>
    </source>
</evidence>
<evidence type="ECO:0000313" key="3">
    <source>
        <dbReference type="Proteomes" id="UP000325295"/>
    </source>
</evidence>
<dbReference type="InterPro" id="IPR000361">
    <property type="entry name" value="ATAP_core_dom"/>
</dbReference>
<sequence>MEIKFTEDALNKIKPKLDDHTVMLLSYADGVGPYSHHGLVALQIEFDFILITDKMDKKDYDGQYDSELGPIYYKSYSKEFLSDNLKIAFQSNFNVLTLSDDSETIEDNLQLQDLREYYSRKVFLVS</sequence>
<protein>
    <submittedName>
        <fullName evidence="2">Iron-sulfur cluster biosynthesis family protein</fullName>
    </submittedName>
</protein>
<keyword evidence="3" id="KW-1185">Reference proteome</keyword>
<accession>A0A5P1X0D6</accession>
<dbReference type="Pfam" id="PF01521">
    <property type="entry name" value="Fe-S_biosyn"/>
    <property type="match status" value="1"/>
</dbReference>
<dbReference type="RefSeq" id="WP_150203693.1">
    <property type="nucleotide sequence ID" value="NZ_CAUQTN010000031.1"/>
</dbReference>
<dbReference type="SUPFAM" id="SSF89360">
    <property type="entry name" value="HesB-like domain"/>
    <property type="match status" value="1"/>
</dbReference>
<name>A0A5P1X0D6_9LACO</name>
<reference evidence="2 3" key="1">
    <citation type="submission" date="2019-09" db="EMBL/GenBank/DDBJ databases">
        <title>Complete Genome Sequence of Lactobacillus nenjiangensis SH-Y15, isolated from sauerkraut.</title>
        <authorList>
            <person name="Yang H."/>
        </authorList>
    </citation>
    <scope>NUCLEOTIDE SEQUENCE [LARGE SCALE GENOMIC DNA]</scope>
    <source>
        <strain evidence="2 3">SH-Y15</strain>
    </source>
</reference>
<gene>
    <name evidence="2" type="ORF">F0161_03100</name>
</gene>
<feature type="domain" description="Core" evidence="1">
    <location>
        <begin position="1"/>
        <end position="113"/>
    </location>
</feature>
<proteinExistence type="predicted"/>
<dbReference type="AlphaFoldDB" id="A0A5P1X0D6"/>
<evidence type="ECO:0000259" key="1">
    <source>
        <dbReference type="Pfam" id="PF01521"/>
    </source>
</evidence>